<comment type="caution">
    <text evidence="13">The sequence shown here is derived from an EMBL/GenBank/DDBJ whole genome shotgun (WGS) entry which is preliminary data.</text>
</comment>
<dbReference type="Gene3D" id="1.10.3460.10">
    <property type="entry name" value="Chlorophyll a/b binding protein domain"/>
    <property type="match status" value="1"/>
</dbReference>
<gene>
    <name evidence="13" type="ORF">WJX74_003817</name>
</gene>
<evidence type="ECO:0000259" key="12">
    <source>
        <dbReference type="Pfam" id="PF08323"/>
    </source>
</evidence>
<dbReference type="HAMAP" id="MF_00484">
    <property type="entry name" value="Glycogen_synth"/>
    <property type="match status" value="1"/>
</dbReference>
<comment type="similarity">
    <text evidence="4">Belongs to the glycosyltransferase 1 family. Bacterial/plant glycogen synthase subfamily.</text>
</comment>
<dbReference type="PANTHER" id="PTHR46083">
    <property type="match status" value="1"/>
</dbReference>
<keyword evidence="9" id="KW-0808">Transferase</keyword>
<keyword evidence="8" id="KW-0328">Glycosyltransferase</keyword>
<dbReference type="GO" id="GO:0004373">
    <property type="term" value="F:alpha-1,4-glucan glucosyltransferase (UDP-glucose donor) activity"/>
    <property type="evidence" value="ECO:0007669"/>
    <property type="project" value="InterPro"/>
</dbReference>
<evidence type="ECO:0000256" key="5">
    <source>
        <dbReference type="ARBA" id="ARBA00012588"/>
    </source>
</evidence>
<evidence type="ECO:0000313" key="13">
    <source>
        <dbReference type="EMBL" id="KAK9834531.1"/>
    </source>
</evidence>
<keyword evidence="14" id="KW-1185">Reference proteome</keyword>
<dbReference type="NCBIfam" id="TIGR02095">
    <property type="entry name" value="glgA"/>
    <property type="match status" value="1"/>
</dbReference>
<feature type="domain" description="Starch synthase catalytic" evidence="12">
    <location>
        <begin position="177"/>
        <end position="427"/>
    </location>
</feature>
<dbReference type="Pfam" id="PF00504">
    <property type="entry name" value="Chloroa_b-bind"/>
    <property type="match status" value="1"/>
</dbReference>
<evidence type="ECO:0000256" key="8">
    <source>
        <dbReference type="ARBA" id="ARBA00022676"/>
    </source>
</evidence>
<feature type="region of interest" description="Disordered" evidence="11">
    <location>
        <begin position="94"/>
        <end position="129"/>
    </location>
</feature>
<dbReference type="AlphaFoldDB" id="A0AAW1RMG1"/>
<proteinExistence type="inferred from homology"/>
<comment type="subcellular location">
    <subcellularLocation>
        <location evidence="2">Plastid</location>
        <location evidence="2">Chloroplast</location>
    </subcellularLocation>
</comment>
<dbReference type="InterPro" id="IPR013534">
    <property type="entry name" value="Starch_synth_cat_dom"/>
</dbReference>
<reference evidence="13 14" key="1">
    <citation type="journal article" date="2024" name="Nat. Commun.">
        <title>Phylogenomics reveals the evolutionary origins of lichenization in chlorophyte algae.</title>
        <authorList>
            <person name="Puginier C."/>
            <person name="Libourel C."/>
            <person name="Otte J."/>
            <person name="Skaloud P."/>
            <person name="Haon M."/>
            <person name="Grisel S."/>
            <person name="Petersen M."/>
            <person name="Berrin J.G."/>
            <person name="Delaux P.M."/>
            <person name="Dal Grande F."/>
            <person name="Keller J."/>
        </authorList>
    </citation>
    <scope>NUCLEOTIDE SEQUENCE [LARGE SCALE GENOMIC DNA]</scope>
    <source>
        <strain evidence="13 14">SAG 2145</strain>
    </source>
</reference>
<keyword evidence="10" id="KW-0750">Starch biosynthesis</keyword>
<evidence type="ECO:0000256" key="2">
    <source>
        <dbReference type="ARBA" id="ARBA00004229"/>
    </source>
</evidence>
<evidence type="ECO:0000256" key="7">
    <source>
        <dbReference type="ARBA" id="ARBA00022640"/>
    </source>
</evidence>
<evidence type="ECO:0000256" key="9">
    <source>
        <dbReference type="ARBA" id="ARBA00022679"/>
    </source>
</evidence>
<dbReference type="Proteomes" id="UP001438707">
    <property type="component" value="Unassembled WGS sequence"/>
</dbReference>
<comment type="catalytic activity">
    <reaction evidence="1">
        <text>[(1-&gt;4)-alpha-D-glucosyl](n) + ADP-alpha-D-glucose = [(1-&gt;4)-alpha-D-glucosyl](n+1) + ADP + H(+)</text>
        <dbReference type="Rhea" id="RHEA:18189"/>
        <dbReference type="Rhea" id="RHEA-COMP:9584"/>
        <dbReference type="Rhea" id="RHEA-COMP:9587"/>
        <dbReference type="ChEBI" id="CHEBI:15378"/>
        <dbReference type="ChEBI" id="CHEBI:15444"/>
        <dbReference type="ChEBI" id="CHEBI:57498"/>
        <dbReference type="ChEBI" id="CHEBI:456216"/>
        <dbReference type="EC" id="2.4.1.21"/>
    </reaction>
</comment>
<dbReference type="SUPFAM" id="SSF53756">
    <property type="entry name" value="UDP-Glycosyltransferase/glycogen phosphorylase"/>
    <property type="match status" value="1"/>
</dbReference>
<keyword evidence="7" id="KW-0934">Plastid</keyword>
<feature type="region of interest" description="Disordered" evidence="11">
    <location>
        <begin position="144"/>
        <end position="171"/>
    </location>
</feature>
<evidence type="ECO:0000256" key="3">
    <source>
        <dbReference type="ARBA" id="ARBA00004727"/>
    </source>
</evidence>
<dbReference type="GO" id="GO:0019252">
    <property type="term" value="P:starch biosynthetic process"/>
    <property type="evidence" value="ECO:0007669"/>
    <property type="project" value="UniProtKB-KW"/>
</dbReference>
<organism evidence="13 14">
    <name type="scientific">Apatococcus lobatus</name>
    <dbReference type="NCBI Taxonomy" id="904363"/>
    <lineage>
        <taxon>Eukaryota</taxon>
        <taxon>Viridiplantae</taxon>
        <taxon>Chlorophyta</taxon>
        <taxon>core chlorophytes</taxon>
        <taxon>Trebouxiophyceae</taxon>
        <taxon>Chlorellales</taxon>
        <taxon>Chlorellaceae</taxon>
        <taxon>Apatococcus</taxon>
    </lineage>
</organism>
<evidence type="ECO:0000256" key="1">
    <source>
        <dbReference type="ARBA" id="ARBA00001478"/>
    </source>
</evidence>
<dbReference type="Gene3D" id="3.40.50.2000">
    <property type="entry name" value="Glycogen Phosphorylase B"/>
    <property type="match status" value="2"/>
</dbReference>
<dbReference type="CDD" id="cd03791">
    <property type="entry name" value="GT5_Glycogen_synthase_DULL1-like"/>
    <property type="match status" value="1"/>
</dbReference>
<evidence type="ECO:0000256" key="6">
    <source>
        <dbReference type="ARBA" id="ARBA00022528"/>
    </source>
</evidence>
<dbReference type="EMBL" id="JALJOS010000009">
    <property type="protein sequence ID" value="KAK9834531.1"/>
    <property type="molecule type" value="Genomic_DNA"/>
</dbReference>
<dbReference type="InterPro" id="IPR011835">
    <property type="entry name" value="GS/SS"/>
</dbReference>
<evidence type="ECO:0000256" key="10">
    <source>
        <dbReference type="ARBA" id="ARBA00022922"/>
    </source>
</evidence>
<dbReference type="Pfam" id="PF13692">
    <property type="entry name" value="Glyco_trans_1_4"/>
    <property type="match status" value="1"/>
</dbReference>
<dbReference type="Pfam" id="PF08323">
    <property type="entry name" value="Glyco_transf_5"/>
    <property type="match status" value="1"/>
</dbReference>
<dbReference type="GO" id="GO:0009011">
    <property type="term" value="F:alpha-1,4-glucan glucosyltransferase (ADP-glucose donor) activity"/>
    <property type="evidence" value="ECO:0007669"/>
    <property type="project" value="UniProtKB-EC"/>
</dbReference>
<evidence type="ECO:0000313" key="14">
    <source>
        <dbReference type="Proteomes" id="UP001438707"/>
    </source>
</evidence>
<feature type="region of interest" description="Disordered" evidence="11">
    <location>
        <begin position="1"/>
        <end position="57"/>
    </location>
</feature>
<protein>
    <recommendedName>
        <fullName evidence="5">starch synthase</fullName>
        <ecNumber evidence="5">2.4.1.21</ecNumber>
    </recommendedName>
</protein>
<evidence type="ECO:0000256" key="4">
    <source>
        <dbReference type="ARBA" id="ARBA00010281"/>
    </source>
</evidence>
<dbReference type="GO" id="GO:0009507">
    <property type="term" value="C:chloroplast"/>
    <property type="evidence" value="ECO:0007669"/>
    <property type="project" value="UniProtKB-SubCell"/>
</dbReference>
<dbReference type="InterPro" id="IPR022796">
    <property type="entry name" value="Chloroa_b-bind"/>
</dbReference>
<evidence type="ECO:0000256" key="11">
    <source>
        <dbReference type="SAM" id="MobiDB-lite"/>
    </source>
</evidence>
<accession>A0AAW1RMG1</accession>
<sequence>MQSLSHPAPSASVPGPLGKSGPYQETTRRRPLPPRPQVPAARKGLRGGSDTRSPPEVLELLAENDALKREIARLQGVSLDEVSVHFNTEDYLQQEEEYQKQEPPASAASSSRPQPAHQAEATPAVQAANADQLESGIVWPSPLETPPFWKRAPRHQPVTLGGGDAAREAPQDPRSFHVVHVTAEMAPVAKVGGLADVVTGLAKACLERGHQVEVMLPFYECLPDEEIEGLQHERDFDAPKGAVWDGQMRVGALRTQAFRGRIEGIPVILLRPDWRECNIFRGSRIYGGSYNELEAYLYFSRACLEYLLLSNSQPHILHVHEWQTSALPMLYWDKYHNDGLKRPRIVLTLHNLDNSGECRQDEFGYTGLPGEMFATVDKALDERTIGHNPERLCLLKGAIVYSNAVTTVSPTYAEEALTGGAAGWLQSTLAKPGLRSKFQGVLNGIDTAAWDAAVDAALPAPFTADLWQGKAICKRYLQMGLGMDVDAKKPMVVCVTRLVPQKGIHLIRHGIFRTLEQGGQFVLLGSGHADGDFRSLAEGQLRDHPDVRLLTLYNEPLSHLIYAAGDFVLVPSMFEPCGLTQLIAMRYGTIPIVRSTGGLADTVKDVDASSADPSSQWNANGYTFGGIDEGSLNSALDRALQHYRERPEWWAEMSKRVMRINSSWDLTWTESGLVKIKQSYPFAVREIHLACPIHTKLSVAVRAGGSASRNPTLRKSSQNWLLEEPGRLWEIGSRYWLPFNDYTPPEYLDGTLPGDRGFDPLLLGASWGSPPNDASDPKSRIGWLLEGELYNGRVAMLAAAGILAVELVGRGPWWKAVNTGDIQTLPFVVGVVAFHTAFALLEKTRIENFEEKGEAGHFGQAPFDPLSQTNDYNRQAEVRNARTAMLANLGFWTQAWVTGKGPVENAVDHLKDPFGANIFTYGDRGYKVVAVFLTAAVGVHLAELNRARSPANGSRRSTDSSLA</sequence>
<keyword evidence="6" id="KW-0150">Chloroplast</keyword>
<name>A0AAW1RMG1_9CHLO</name>
<dbReference type="SUPFAM" id="SSF103511">
    <property type="entry name" value="Chlorophyll a-b binding protein"/>
    <property type="match status" value="1"/>
</dbReference>
<dbReference type="EC" id="2.4.1.21" evidence="5"/>
<feature type="compositionally biased region" description="Low complexity" evidence="11">
    <location>
        <begin position="101"/>
        <end position="119"/>
    </location>
</feature>
<dbReference type="PANTHER" id="PTHR46083:SF1">
    <property type="entry name" value="GLYCOGEN SYNTHASE 2-RELATED"/>
    <property type="match status" value="1"/>
</dbReference>
<comment type="pathway">
    <text evidence="3">Glycan biosynthesis; starch biosynthesis.</text>
</comment>